<evidence type="ECO:0000256" key="7">
    <source>
        <dbReference type="RuleBase" id="RU000417"/>
    </source>
</evidence>
<dbReference type="PROSITE" id="PS51679">
    <property type="entry name" value="SAM_MT_C5"/>
    <property type="match status" value="1"/>
</dbReference>
<name>A0A0U3D0B2_STRGL</name>
<comment type="similarity">
    <text evidence="5 6">Belongs to the class I-like SAM-binding methyltransferase superfamily. C5-methyltransferase family.</text>
</comment>
<keyword evidence="1 5" id="KW-0489">Methyltransferase</keyword>
<dbReference type="InterPro" id="IPR031303">
    <property type="entry name" value="C5_meth_CS"/>
</dbReference>
<dbReference type="RefSeq" id="WP_010062757.1">
    <property type="nucleotide sequence ID" value="NZ_CP013738.1"/>
</dbReference>
<dbReference type="GO" id="GO:0032259">
    <property type="term" value="P:methylation"/>
    <property type="evidence" value="ECO:0007669"/>
    <property type="project" value="UniProtKB-KW"/>
</dbReference>
<evidence type="ECO:0000256" key="1">
    <source>
        <dbReference type="ARBA" id="ARBA00022603"/>
    </source>
</evidence>
<evidence type="ECO:0000256" key="3">
    <source>
        <dbReference type="ARBA" id="ARBA00022691"/>
    </source>
</evidence>
<sequence length="403" mass="43597">MTSTERTFTSVEICAGAGGQALGLHDALFRHLALIEIDPHAVETLRANVEGNDDWEGCTVKQADLTTLDPKGLRLELGLEPGDLDLLAGGVPCPPFSVAGKQLGPDDERDLFPTMLNLVDELEPKAVMIENVRGLLEPREKFQDYREHLLERLESMGYKKCYWEVLEAKNYGVPQLRPRAILVALKEPYLPFFAQTKPKKLPVRTVGEALKVTMAKRFAEVDDPRAAEALKEWQGKASKGVAPTLVGGSKKHGGADLGPTRAKKAWAALGVCGLGVANDSEEMKKQESYERDLFSAAGPKLTVEQAAIIQGFPPSWKFKGRKTAAYRQVGNAFPPPVAQAVGEQIIAALKAGKEAGVVAAVRQPRSEGSETGSELLFRLTELSVPAAPKAADRGSDRERAVVG</sequence>
<dbReference type="PROSITE" id="PS00094">
    <property type="entry name" value="C5_MTASE_1"/>
    <property type="match status" value="1"/>
</dbReference>
<evidence type="ECO:0000256" key="2">
    <source>
        <dbReference type="ARBA" id="ARBA00022679"/>
    </source>
</evidence>
<dbReference type="EC" id="2.1.1.37" evidence="7"/>
<dbReference type="STRING" id="1172567.WQO_12155"/>
<dbReference type="InterPro" id="IPR001525">
    <property type="entry name" value="C5_MeTfrase"/>
</dbReference>
<feature type="active site" evidence="5">
    <location>
        <position position="93"/>
    </location>
</feature>
<dbReference type="Gene3D" id="3.40.50.150">
    <property type="entry name" value="Vaccinia Virus protein VP39"/>
    <property type="match status" value="1"/>
</dbReference>
<evidence type="ECO:0000256" key="6">
    <source>
        <dbReference type="RuleBase" id="RU000416"/>
    </source>
</evidence>
<dbReference type="InterPro" id="IPR018117">
    <property type="entry name" value="C5_DNA_meth_AS"/>
</dbReference>
<dbReference type="REBASE" id="51584">
    <property type="entry name" value="M.Sgl1027ORFDP"/>
</dbReference>
<dbReference type="GO" id="GO:0003886">
    <property type="term" value="F:DNA (cytosine-5-)-methyltransferase activity"/>
    <property type="evidence" value="ECO:0007669"/>
    <property type="project" value="UniProtKB-EC"/>
</dbReference>
<dbReference type="EMBL" id="CP013738">
    <property type="protein sequence ID" value="ALU94036.1"/>
    <property type="molecule type" value="Genomic_DNA"/>
</dbReference>
<dbReference type="GO" id="GO:0044027">
    <property type="term" value="P:negative regulation of gene expression via chromosomal CpG island methylation"/>
    <property type="evidence" value="ECO:0007669"/>
    <property type="project" value="TreeGrafter"/>
</dbReference>
<dbReference type="Gene3D" id="3.90.120.10">
    <property type="entry name" value="DNA Methylase, subunit A, domain 2"/>
    <property type="match status" value="1"/>
</dbReference>
<dbReference type="GO" id="GO:0003677">
    <property type="term" value="F:DNA binding"/>
    <property type="evidence" value="ECO:0007669"/>
    <property type="project" value="TreeGrafter"/>
</dbReference>
<dbReference type="AlphaFoldDB" id="A0A0U3D0B2"/>
<dbReference type="GeneID" id="27783092"/>
<evidence type="ECO:0000313" key="9">
    <source>
        <dbReference type="Proteomes" id="UP000064183"/>
    </source>
</evidence>
<keyword evidence="3 5" id="KW-0949">S-adenosyl-L-methionine</keyword>
<comment type="catalytic activity">
    <reaction evidence="7">
        <text>a 2'-deoxycytidine in DNA + S-adenosyl-L-methionine = a 5-methyl-2'-deoxycytidine in DNA + S-adenosyl-L-homocysteine + H(+)</text>
        <dbReference type="Rhea" id="RHEA:13681"/>
        <dbReference type="Rhea" id="RHEA-COMP:11369"/>
        <dbReference type="Rhea" id="RHEA-COMP:11370"/>
        <dbReference type="ChEBI" id="CHEBI:15378"/>
        <dbReference type="ChEBI" id="CHEBI:57856"/>
        <dbReference type="ChEBI" id="CHEBI:59789"/>
        <dbReference type="ChEBI" id="CHEBI:85452"/>
        <dbReference type="ChEBI" id="CHEBI:85454"/>
        <dbReference type="EC" id="2.1.1.37"/>
    </reaction>
</comment>
<gene>
    <name evidence="8" type="ORF">WQO_12155</name>
</gene>
<reference evidence="8 9" key="1">
    <citation type="journal article" date="2012" name="J. Bacteriol.">
        <title>Draft genome sequence of Streptomyces globisporus C-1027, which produces an antitumor antibiotic consisting of a nine-membered enediyne with a chromoprotein.</title>
        <authorList>
            <person name="Wang L."/>
            <person name="Wang S."/>
            <person name="He Q."/>
            <person name="Yu T."/>
            <person name="Li Q."/>
            <person name="Hong B."/>
        </authorList>
    </citation>
    <scope>NUCLEOTIDE SEQUENCE [LARGE SCALE GENOMIC DNA]</scope>
    <source>
        <strain evidence="8 9">C-1027</strain>
    </source>
</reference>
<dbReference type="Pfam" id="PF00145">
    <property type="entry name" value="DNA_methylase"/>
    <property type="match status" value="1"/>
</dbReference>
<proteinExistence type="inferred from homology"/>
<keyword evidence="2 5" id="KW-0808">Transferase</keyword>
<dbReference type="PROSITE" id="PS00095">
    <property type="entry name" value="C5_MTASE_2"/>
    <property type="match status" value="1"/>
</dbReference>
<dbReference type="PRINTS" id="PR00105">
    <property type="entry name" value="C5METTRFRASE"/>
</dbReference>
<evidence type="ECO:0000256" key="5">
    <source>
        <dbReference type="PROSITE-ProRule" id="PRU01016"/>
    </source>
</evidence>
<dbReference type="NCBIfam" id="TIGR00675">
    <property type="entry name" value="dcm"/>
    <property type="match status" value="1"/>
</dbReference>
<accession>A0A0U3D0B2</accession>
<dbReference type="GO" id="GO:0009307">
    <property type="term" value="P:DNA restriction-modification system"/>
    <property type="evidence" value="ECO:0007669"/>
    <property type="project" value="UniProtKB-KW"/>
</dbReference>
<dbReference type="InterPro" id="IPR029063">
    <property type="entry name" value="SAM-dependent_MTases_sf"/>
</dbReference>
<dbReference type="InterPro" id="IPR050390">
    <property type="entry name" value="C5-Methyltransferase"/>
</dbReference>
<organism evidence="8 9">
    <name type="scientific">Streptomyces globisporus C-1027</name>
    <dbReference type="NCBI Taxonomy" id="1172567"/>
    <lineage>
        <taxon>Bacteria</taxon>
        <taxon>Bacillati</taxon>
        <taxon>Actinomycetota</taxon>
        <taxon>Actinomycetes</taxon>
        <taxon>Kitasatosporales</taxon>
        <taxon>Streptomycetaceae</taxon>
        <taxon>Streptomyces</taxon>
    </lineage>
</organism>
<evidence type="ECO:0000256" key="4">
    <source>
        <dbReference type="ARBA" id="ARBA00022747"/>
    </source>
</evidence>
<dbReference type="KEGG" id="sgb:WQO_12155"/>
<evidence type="ECO:0000313" key="8">
    <source>
        <dbReference type="EMBL" id="ALU94036.1"/>
    </source>
</evidence>
<dbReference type="PANTHER" id="PTHR10629">
    <property type="entry name" value="CYTOSINE-SPECIFIC METHYLTRANSFERASE"/>
    <property type="match status" value="1"/>
</dbReference>
<dbReference type="Proteomes" id="UP000064183">
    <property type="component" value="Chromosome"/>
</dbReference>
<dbReference type="SUPFAM" id="SSF53335">
    <property type="entry name" value="S-adenosyl-L-methionine-dependent methyltransferases"/>
    <property type="match status" value="1"/>
</dbReference>
<keyword evidence="4" id="KW-0680">Restriction system</keyword>
<dbReference type="PANTHER" id="PTHR10629:SF52">
    <property type="entry name" value="DNA (CYTOSINE-5)-METHYLTRANSFERASE 1"/>
    <property type="match status" value="1"/>
</dbReference>
<protein>
    <recommendedName>
        <fullName evidence="7">Cytosine-specific methyltransferase</fullName>
        <ecNumber evidence="7">2.1.1.37</ecNumber>
    </recommendedName>
</protein>